<evidence type="ECO:0000256" key="2">
    <source>
        <dbReference type="ARBA" id="ARBA00022695"/>
    </source>
</evidence>
<name>A0AAU8A4U5_9BURK</name>
<keyword evidence="1" id="KW-0808">Transferase</keyword>
<dbReference type="PANTHER" id="PTHR43584:SF8">
    <property type="entry name" value="N-ACETYLMURAMATE ALPHA-1-PHOSPHATE URIDYLYLTRANSFERASE"/>
    <property type="match status" value="1"/>
</dbReference>
<sequence>MPCLVLAAGRGERMRPLTDTIPKPLLQVQGKSLLAWHLEALAKAGLTQVVINHAWLGEQIEASLGSGKQFGLQIFYSREESALETAGGICKALPLLRANDYFLVINGDVFTPQFPIQGLIQRVLELRSQDQLLAHLIMVPNPPQHPHGDFYLDQTMVRDDGYTGATSAKLTFSGIGIYHHTLFKGLISGQSAKLAPILRKAMADDRVSGEKYLGSWHDVGSPERLAELNKL</sequence>
<reference evidence="4" key="1">
    <citation type="submission" date="2022-06" db="EMBL/GenBank/DDBJ databases">
        <title>New Polynucleobacter species.</title>
        <authorList>
            <person name="Hahn M.W."/>
        </authorList>
    </citation>
    <scope>NUCLEOTIDE SEQUENCE</scope>
    <source>
        <strain evidence="4">UK-FUSCHL-C3</strain>
    </source>
</reference>
<dbReference type="EMBL" id="CP099959">
    <property type="protein sequence ID" value="XCC58670.1"/>
    <property type="molecule type" value="Genomic_DNA"/>
</dbReference>
<dbReference type="SUPFAM" id="SSF53448">
    <property type="entry name" value="Nucleotide-diphospho-sugar transferases"/>
    <property type="match status" value="1"/>
</dbReference>
<organism evidence="4">
    <name type="scientific">Polynucleobacter sp. UK-FUSCHL-C3</name>
    <dbReference type="NCBI Taxonomy" id="2955208"/>
    <lineage>
        <taxon>Bacteria</taxon>
        <taxon>Pseudomonadati</taxon>
        <taxon>Pseudomonadota</taxon>
        <taxon>Betaproteobacteria</taxon>
        <taxon>Burkholderiales</taxon>
        <taxon>Burkholderiaceae</taxon>
        <taxon>Polynucleobacter</taxon>
    </lineage>
</organism>
<proteinExistence type="predicted"/>
<dbReference type="InterPro" id="IPR050065">
    <property type="entry name" value="GlmU-like"/>
</dbReference>
<gene>
    <name evidence="4" type="ORF">NKE59_08690</name>
</gene>
<dbReference type="AlphaFoldDB" id="A0AAU8A4U5"/>
<dbReference type="Gene3D" id="3.90.550.10">
    <property type="entry name" value="Spore Coat Polysaccharide Biosynthesis Protein SpsA, Chain A"/>
    <property type="match status" value="1"/>
</dbReference>
<dbReference type="NCBIfam" id="NF045761">
    <property type="entry name" value="NAMPUrTaseMurU"/>
    <property type="match status" value="1"/>
</dbReference>
<dbReference type="Pfam" id="PF00483">
    <property type="entry name" value="NTP_transferase"/>
    <property type="match status" value="1"/>
</dbReference>
<dbReference type="InterPro" id="IPR029044">
    <property type="entry name" value="Nucleotide-diphossugar_trans"/>
</dbReference>
<evidence type="ECO:0000256" key="1">
    <source>
        <dbReference type="ARBA" id="ARBA00022679"/>
    </source>
</evidence>
<feature type="domain" description="Nucleotidyl transferase" evidence="3">
    <location>
        <begin position="4"/>
        <end position="145"/>
    </location>
</feature>
<evidence type="ECO:0000313" key="4">
    <source>
        <dbReference type="EMBL" id="XCC58670.1"/>
    </source>
</evidence>
<accession>A0AAU8A4U5</accession>
<evidence type="ECO:0000259" key="3">
    <source>
        <dbReference type="Pfam" id="PF00483"/>
    </source>
</evidence>
<dbReference type="GO" id="GO:0016779">
    <property type="term" value="F:nucleotidyltransferase activity"/>
    <property type="evidence" value="ECO:0007669"/>
    <property type="project" value="UniProtKB-KW"/>
</dbReference>
<dbReference type="PANTHER" id="PTHR43584">
    <property type="entry name" value="NUCLEOTIDYL TRANSFERASE"/>
    <property type="match status" value="1"/>
</dbReference>
<dbReference type="InterPro" id="IPR054790">
    <property type="entry name" value="MurU"/>
</dbReference>
<dbReference type="InterPro" id="IPR005835">
    <property type="entry name" value="NTP_transferase_dom"/>
</dbReference>
<dbReference type="CDD" id="cd06422">
    <property type="entry name" value="NTP_transferase_like_1"/>
    <property type="match status" value="1"/>
</dbReference>
<protein>
    <submittedName>
        <fullName evidence="4">Nucleotidyltransferase family protein</fullName>
    </submittedName>
</protein>
<keyword evidence="2" id="KW-0548">Nucleotidyltransferase</keyword>